<reference evidence="1 2" key="1">
    <citation type="submission" date="2020-04" db="EMBL/GenBank/DDBJ databases">
        <title>Sequencing and Assembly of C. fimi.</title>
        <authorList>
            <person name="Ramsey A.R."/>
        </authorList>
    </citation>
    <scope>NUCLEOTIDE SEQUENCE [LARGE SCALE GENOMIC DNA]</scope>
    <source>
        <strain evidence="1 2">SB</strain>
    </source>
</reference>
<gene>
    <name evidence="1" type="ORF">HIR71_03485</name>
</gene>
<dbReference type="EMBL" id="JABCJJ010000003">
    <property type="protein sequence ID" value="NMR19286.1"/>
    <property type="molecule type" value="Genomic_DNA"/>
</dbReference>
<accession>A0A7Y0LW20</accession>
<evidence type="ECO:0000313" key="2">
    <source>
        <dbReference type="Proteomes" id="UP000562124"/>
    </source>
</evidence>
<evidence type="ECO:0008006" key="3">
    <source>
        <dbReference type="Google" id="ProtNLM"/>
    </source>
</evidence>
<proteinExistence type="predicted"/>
<dbReference type="RefSeq" id="WP_169323463.1">
    <property type="nucleotide sequence ID" value="NZ_JABCJJ010000003.1"/>
</dbReference>
<dbReference type="Proteomes" id="UP000562124">
    <property type="component" value="Unassembled WGS sequence"/>
</dbReference>
<evidence type="ECO:0000313" key="1">
    <source>
        <dbReference type="EMBL" id="NMR19286.1"/>
    </source>
</evidence>
<sequence>MKIGLVLRELHRAENDLAHDLLQASARHEVDHEVFHIARDLAVWSQRHVREIAALAPRYGEELDPEPEDELKLSARIRERGSELVGRRPDVGMLLLRDLRSLHLAATGVSVDWELLGQAAQGLEDLELLALTERCHPDTLRQAKWANAKLKESATQVLVT</sequence>
<name>A0A7Y0LW20_CELFI</name>
<organism evidence="1 2">
    <name type="scientific">Cellulomonas fimi</name>
    <dbReference type="NCBI Taxonomy" id="1708"/>
    <lineage>
        <taxon>Bacteria</taxon>
        <taxon>Bacillati</taxon>
        <taxon>Actinomycetota</taxon>
        <taxon>Actinomycetes</taxon>
        <taxon>Micrococcales</taxon>
        <taxon>Cellulomonadaceae</taxon>
        <taxon>Cellulomonas</taxon>
    </lineage>
</organism>
<comment type="caution">
    <text evidence="1">The sequence shown here is derived from an EMBL/GenBank/DDBJ whole genome shotgun (WGS) entry which is preliminary data.</text>
</comment>
<dbReference type="AlphaFoldDB" id="A0A7Y0LW20"/>
<keyword evidence="2" id="KW-1185">Reference proteome</keyword>
<protein>
    <recommendedName>
        <fullName evidence="3">DUF2383 domain-containing protein</fullName>
    </recommendedName>
</protein>